<dbReference type="GO" id="GO:0016787">
    <property type="term" value="F:hydrolase activity"/>
    <property type="evidence" value="ECO:0007669"/>
    <property type="project" value="UniProtKB-KW"/>
</dbReference>
<dbReference type="HOGENOM" id="CLU_072573_6_2_5"/>
<keyword evidence="4" id="KW-1185">Reference proteome</keyword>
<feature type="transmembrane region" description="Helical" evidence="1">
    <location>
        <begin position="152"/>
        <end position="169"/>
    </location>
</feature>
<accession>M9RND3</accession>
<dbReference type="PANTHER" id="PTHR14969:SF13">
    <property type="entry name" value="AT30094P"/>
    <property type="match status" value="1"/>
</dbReference>
<dbReference type="InterPro" id="IPR000326">
    <property type="entry name" value="PAP2/HPO"/>
</dbReference>
<dbReference type="eggNOG" id="COG0671">
    <property type="taxonomic scope" value="Bacteria"/>
</dbReference>
<sequence>MRVLILFSLALMVGFAIDAPVALAVRNAPEWLSNAGAHVTWVGQTDWQAIILITLMLVYALARPDSLSAARAQRLLQVTTACFLLILLTGIAVQVLKHGFGRPRPGALSELSPYTLAPFGFQGSWNSFPSGHSTTMGALAALAAHLWPRGKWIAIAVALIVGISRVIVAKHYPSDVIAGLALGAVLSVWMLNRWQAAGAMPLAGHPLRQPTIGLGPASGLLDISRSFGHQLVALFRSPWK</sequence>
<gene>
    <name evidence="3" type="primary">pap</name>
    <name evidence="3" type="ORF">OA238_c32740</name>
</gene>
<feature type="domain" description="Phosphatidic acid phosphatase type 2/haloperoxidase" evidence="2">
    <location>
        <begin position="80"/>
        <end position="191"/>
    </location>
</feature>
<evidence type="ECO:0000259" key="2">
    <source>
        <dbReference type="SMART" id="SM00014"/>
    </source>
</evidence>
<dbReference type="RefSeq" id="WP_015496276.1">
    <property type="nucleotide sequence ID" value="NC_020908.1"/>
</dbReference>
<keyword evidence="1" id="KW-0472">Membrane</keyword>
<feature type="transmembrane region" description="Helical" evidence="1">
    <location>
        <begin position="74"/>
        <end position="96"/>
    </location>
</feature>
<dbReference type="Gene3D" id="1.20.144.10">
    <property type="entry name" value="Phosphatidic acid phosphatase type 2/haloperoxidase"/>
    <property type="match status" value="1"/>
</dbReference>
<dbReference type="AlphaFoldDB" id="M9RND3"/>
<dbReference type="Proteomes" id="UP000004688">
    <property type="component" value="Chromosome"/>
</dbReference>
<protein>
    <submittedName>
        <fullName evidence="3">Phosphoesterase PA-phosphatase related protein</fullName>
        <ecNumber evidence="3">3.1.3.-</ecNumber>
    </submittedName>
</protein>
<dbReference type="OrthoDB" id="9780507at2"/>
<evidence type="ECO:0000313" key="3">
    <source>
        <dbReference type="EMBL" id="AGI73258.1"/>
    </source>
</evidence>
<evidence type="ECO:0000256" key="1">
    <source>
        <dbReference type="SAM" id="Phobius"/>
    </source>
</evidence>
<keyword evidence="1" id="KW-1133">Transmembrane helix</keyword>
<proteinExistence type="predicted"/>
<feature type="transmembrane region" description="Helical" evidence="1">
    <location>
        <begin position="40"/>
        <end position="62"/>
    </location>
</feature>
<organism evidence="3 4">
    <name type="scientific">Octadecabacter arcticus 238</name>
    <dbReference type="NCBI Taxonomy" id="391616"/>
    <lineage>
        <taxon>Bacteria</taxon>
        <taxon>Pseudomonadati</taxon>
        <taxon>Pseudomonadota</taxon>
        <taxon>Alphaproteobacteria</taxon>
        <taxon>Rhodobacterales</taxon>
        <taxon>Roseobacteraceae</taxon>
        <taxon>Octadecabacter</taxon>
    </lineage>
</organism>
<dbReference type="PANTHER" id="PTHR14969">
    <property type="entry name" value="SPHINGOSINE-1-PHOSPHATE PHOSPHOHYDROLASE"/>
    <property type="match status" value="1"/>
</dbReference>
<dbReference type="EC" id="3.1.3.-" evidence="3"/>
<name>M9RND3_9RHOB</name>
<dbReference type="InterPro" id="IPR036938">
    <property type="entry name" value="PAP2/HPO_sf"/>
</dbReference>
<dbReference type="SMART" id="SM00014">
    <property type="entry name" value="acidPPc"/>
    <property type="match status" value="1"/>
</dbReference>
<reference evidence="3 4" key="1">
    <citation type="journal article" date="2013" name="PLoS ONE">
        <title>Poles Apart: Arctic and Antarctic Octadecabacter strains Share High Genome Plasticity and a New Type of Xanthorhodopsin.</title>
        <authorList>
            <person name="Vollmers J."/>
            <person name="Voget S."/>
            <person name="Dietrich S."/>
            <person name="Gollnow K."/>
            <person name="Smits M."/>
            <person name="Meyer K."/>
            <person name="Brinkhoff T."/>
            <person name="Simon M."/>
            <person name="Daniel R."/>
        </authorList>
    </citation>
    <scope>NUCLEOTIDE SEQUENCE [LARGE SCALE GENOMIC DNA]</scope>
    <source>
        <strain evidence="3 4">238</strain>
    </source>
</reference>
<feature type="transmembrane region" description="Helical" evidence="1">
    <location>
        <begin position="176"/>
        <end position="192"/>
    </location>
</feature>
<dbReference type="STRING" id="391616.OA238_c32740"/>
<dbReference type="EMBL" id="CP003742">
    <property type="protein sequence ID" value="AGI73258.1"/>
    <property type="molecule type" value="Genomic_DNA"/>
</dbReference>
<keyword evidence="1" id="KW-0812">Transmembrane</keyword>
<keyword evidence="3" id="KW-0378">Hydrolase</keyword>
<evidence type="ECO:0000313" key="4">
    <source>
        <dbReference type="Proteomes" id="UP000004688"/>
    </source>
</evidence>
<dbReference type="KEGG" id="oar:OA238_c32740"/>
<dbReference type="SUPFAM" id="SSF48317">
    <property type="entry name" value="Acid phosphatase/Vanadium-dependent haloperoxidase"/>
    <property type="match status" value="1"/>
</dbReference>
<dbReference type="Pfam" id="PF01569">
    <property type="entry name" value="PAP2"/>
    <property type="match status" value="1"/>
</dbReference>